<reference evidence="1 2" key="1">
    <citation type="submission" date="2013-03" db="EMBL/GenBank/DDBJ databases">
        <title>The Genome Sequence of Enterococcus columbae ATCC_51263 (PacBio/Illumina hybrid assembly).</title>
        <authorList>
            <consortium name="The Broad Institute Genomics Platform"/>
            <consortium name="The Broad Institute Genome Sequencing Center for Infectious Disease"/>
            <person name="Earl A."/>
            <person name="Russ C."/>
            <person name="Gilmore M."/>
            <person name="Surin D."/>
            <person name="Walker B."/>
            <person name="Young S."/>
            <person name="Zeng Q."/>
            <person name="Gargeya S."/>
            <person name="Fitzgerald M."/>
            <person name="Haas B."/>
            <person name="Abouelleil A."/>
            <person name="Allen A.W."/>
            <person name="Alvarado L."/>
            <person name="Arachchi H.M."/>
            <person name="Berlin A.M."/>
            <person name="Chapman S.B."/>
            <person name="Gainer-Dewar J."/>
            <person name="Goldberg J."/>
            <person name="Griggs A."/>
            <person name="Gujja S."/>
            <person name="Hansen M."/>
            <person name="Howarth C."/>
            <person name="Imamovic A."/>
            <person name="Ireland A."/>
            <person name="Larimer J."/>
            <person name="McCowan C."/>
            <person name="Murphy C."/>
            <person name="Pearson M."/>
            <person name="Poon T.W."/>
            <person name="Priest M."/>
            <person name="Roberts A."/>
            <person name="Saif S."/>
            <person name="Shea T."/>
            <person name="Sisk P."/>
            <person name="Sykes S."/>
            <person name="Wortman J."/>
            <person name="Nusbaum C."/>
            <person name="Birren B."/>
        </authorList>
    </citation>
    <scope>NUCLEOTIDE SEQUENCE [LARGE SCALE GENOMIC DNA]</scope>
    <source>
        <strain evidence="1 2">ATCC 51263</strain>
    </source>
</reference>
<dbReference type="Proteomes" id="UP000014113">
    <property type="component" value="Unassembled WGS sequence"/>
</dbReference>
<proteinExistence type="predicted"/>
<comment type="caution">
    <text evidence="1">The sequence shown here is derived from an EMBL/GenBank/DDBJ whole genome shotgun (WGS) entry which is preliminary data.</text>
</comment>
<evidence type="ECO:0000313" key="2">
    <source>
        <dbReference type="Proteomes" id="UP000014113"/>
    </source>
</evidence>
<keyword evidence="2" id="KW-1185">Reference proteome</keyword>
<dbReference type="EMBL" id="ASWJ01000006">
    <property type="protein sequence ID" value="EOW83883.1"/>
    <property type="molecule type" value="Genomic_DNA"/>
</dbReference>
<gene>
    <name evidence="1" type="ORF">I568_01330</name>
</gene>
<protein>
    <submittedName>
        <fullName evidence="1">Uncharacterized protein</fullName>
    </submittedName>
</protein>
<dbReference type="OrthoDB" id="2151859at2"/>
<evidence type="ECO:0000313" key="1">
    <source>
        <dbReference type="EMBL" id="EOW83883.1"/>
    </source>
</evidence>
<sequence length="82" mass="10201">MSDKYQLISMRIPKDLYLKYKQILKSEGKIVTYEYRNFVRKYVENFEKNKYSEQKEVIISRDKEQQYQKENNSVIYQEKEED</sequence>
<dbReference type="RefSeq" id="WP_016183799.1">
    <property type="nucleotide sequence ID" value="NZ_JXKI01000047.1"/>
</dbReference>
<dbReference type="PATRIC" id="fig|1121865.3.peg.1631"/>
<organism evidence="1 2">
    <name type="scientific">Enterococcus columbae DSM 7374 = ATCC 51263</name>
    <dbReference type="NCBI Taxonomy" id="1121865"/>
    <lineage>
        <taxon>Bacteria</taxon>
        <taxon>Bacillati</taxon>
        <taxon>Bacillota</taxon>
        <taxon>Bacilli</taxon>
        <taxon>Lactobacillales</taxon>
        <taxon>Enterococcaceae</taxon>
        <taxon>Enterococcus</taxon>
    </lineage>
</organism>
<accession>S1NE32</accession>
<dbReference type="AlphaFoldDB" id="S1NE32"/>
<name>S1NE32_9ENTE</name>